<comment type="caution">
    <text evidence="2">The sequence shown here is derived from an EMBL/GenBank/DDBJ whole genome shotgun (WGS) entry which is preliminary data.</text>
</comment>
<evidence type="ECO:0000313" key="2">
    <source>
        <dbReference type="EMBL" id="KAF0696294.1"/>
    </source>
</evidence>
<reference evidence="2" key="1">
    <citation type="submission" date="2019-06" db="EMBL/GenBank/DDBJ databases">
        <title>Genomics analysis of Aphanomyces spp. identifies a new class of oomycete effector associated with host adaptation.</title>
        <authorList>
            <person name="Gaulin E."/>
        </authorList>
    </citation>
    <scope>NUCLEOTIDE SEQUENCE</scope>
    <source>
        <strain evidence="2">CBS 578.67</strain>
    </source>
</reference>
<feature type="transmembrane region" description="Helical" evidence="1">
    <location>
        <begin position="361"/>
        <end position="379"/>
    </location>
</feature>
<keyword evidence="1" id="KW-0812">Transmembrane</keyword>
<feature type="non-terminal residue" evidence="2">
    <location>
        <position position="1"/>
    </location>
</feature>
<proteinExistence type="predicted"/>
<gene>
    <name evidence="2" type="ORF">As57867_012879</name>
</gene>
<organism evidence="2">
    <name type="scientific">Aphanomyces stellatus</name>
    <dbReference type="NCBI Taxonomy" id="120398"/>
    <lineage>
        <taxon>Eukaryota</taxon>
        <taxon>Sar</taxon>
        <taxon>Stramenopiles</taxon>
        <taxon>Oomycota</taxon>
        <taxon>Saprolegniomycetes</taxon>
        <taxon>Saprolegniales</taxon>
        <taxon>Verrucalvaceae</taxon>
        <taxon>Aphanomyces</taxon>
    </lineage>
</organism>
<keyword evidence="1" id="KW-1133">Transmembrane helix</keyword>
<feature type="transmembrane region" description="Helical" evidence="1">
    <location>
        <begin position="326"/>
        <end position="349"/>
    </location>
</feature>
<keyword evidence="1" id="KW-0472">Membrane</keyword>
<name>A0A6A4YGW6_9STRA</name>
<accession>A0A6A4YGW6</accession>
<protein>
    <submittedName>
        <fullName evidence="2">Uncharacterized protein</fullName>
    </submittedName>
</protein>
<dbReference type="OrthoDB" id="74980at2759"/>
<dbReference type="EMBL" id="VJMH01005412">
    <property type="protein sequence ID" value="KAF0696294.1"/>
    <property type="molecule type" value="Genomic_DNA"/>
</dbReference>
<evidence type="ECO:0000256" key="1">
    <source>
        <dbReference type="SAM" id="Phobius"/>
    </source>
</evidence>
<feature type="transmembrane region" description="Helical" evidence="1">
    <location>
        <begin position="298"/>
        <end position="314"/>
    </location>
</feature>
<sequence>GAVTAYTYKPQHVVPLKDIRVATQLGNFTAWNALIVNLIANVTSTPPDASNALEELCLVGDGCFSACRNASASAGTTLTYMRGGTCVTSIDTVMHDLSDMFADLACFGIGTGTSSIQVTYITRDGKRFQIVANDTAGPLAILACIVGGRLPDIDYPTFLVDLLGQGTQAMLVMASNNGSEATVINFISLVSLGGYVYYFVRLAIYLYHTIAWVKAWPDHGSTRKQVVFSVVNSSVSTVIWGHYSTSMRCIGFMSLLEWHIGATDNHCYWDASIDDIAMDASYVCTLHPYGHVGSTAELVRLFAYAWVFFALTFMDRMPGIAIAARGYVIAVLLLGLVPLSFLAILVAHICLVRANSPALRFVHNQLWLGLAWLAVIMLLRTRLSHPYVALVERCLRAVGIQKQAIHSASPFYYMIGPHFWTEKQLVRHEPLVYLPLSLLIETKSIDLFNVFDHEYYACEGGSLDTKWKPHGPSIIKLESHPSHHVKSQHPSWITDQAEYYVRVAKEVARNTNNT</sequence>
<dbReference type="AlphaFoldDB" id="A0A6A4YGW6"/>